<evidence type="ECO:0000313" key="2">
    <source>
        <dbReference type="Proteomes" id="UP000332594"/>
    </source>
</evidence>
<dbReference type="InterPro" id="IPR036624">
    <property type="entry name" value="Hcp1-lik_sf"/>
</dbReference>
<protein>
    <submittedName>
        <fullName evidence="1">Secreted protein hcp</fullName>
    </submittedName>
</protein>
<dbReference type="InterPro" id="IPR052947">
    <property type="entry name" value="T6SS_Hcp1_domain"/>
</dbReference>
<dbReference type="EMBL" id="CAADJG010000002">
    <property type="protein sequence ID" value="VFS65479.1"/>
    <property type="molecule type" value="Genomic_DNA"/>
</dbReference>
<dbReference type="Proteomes" id="UP000332594">
    <property type="component" value="Unassembled WGS sequence"/>
</dbReference>
<dbReference type="Gene3D" id="2.30.110.20">
    <property type="entry name" value="Hcp1-like"/>
    <property type="match status" value="1"/>
</dbReference>
<gene>
    <name evidence="1" type="primary">hcpA_1</name>
    <name evidence="1" type="ORF">NCTC13038_00479</name>
</gene>
<sequence>MSNPAYLWFIDENGSPIVGGSMVLGREGSIEVKSLSHHLTIPTDRNTGKLTGTRIHTPILIQKEFDRTTPLLARAICRGVTLKSAEIKMYRTNEAGFEVEYFNMLLENVKVTGFTPGLHPEHIWKILKCVMKPSSGSIRMGTSSLKMAGTSEPLPNGILAIIDSNFRVLLIS</sequence>
<dbReference type="PANTHER" id="PTHR34319">
    <property type="entry name" value="MAJOR EXPORTED PROTEIN"/>
    <property type="match status" value="1"/>
</dbReference>
<name>A0A485B9N2_RAOTE</name>
<reference evidence="1 2" key="1">
    <citation type="submission" date="2019-03" db="EMBL/GenBank/DDBJ databases">
        <authorList>
            <consortium name="Pathogen Informatics"/>
        </authorList>
    </citation>
    <scope>NUCLEOTIDE SEQUENCE [LARGE SCALE GENOMIC DNA]</scope>
    <source>
        <strain evidence="1 2">NCTC13038</strain>
    </source>
</reference>
<dbReference type="SUPFAM" id="SSF141452">
    <property type="entry name" value="Hcp1-like"/>
    <property type="match status" value="1"/>
</dbReference>
<evidence type="ECO:0000313" key="1">
    <source>
        <dbReference type="EMBL" id="VFS65479.1"/>
    </source>
</evidence>
<proteinExistence type="predicted"/>
<dbReference type="AlphaFoldDB" id="A0A485B9N2"/>
<dbReference type="Pfam" id="PF05638">
    <property type="entry name" value="T6SS_HCP"/>
    <property type="match status" value="1"/>
</dbReference>
<accession>A0A485B9N2</accession>
<dbReference type="InterPro" id="IPR008514">
    <property type="entry name" value="T6SS_Hcp"/>
</dbReference>
<dbReference type="NCBIfam" id="TIGR03344">
    <property type="entry name" value="VI_effect_Hcp1"/>
    <property type="match status" value="1"/>
</dbReference>
<dbReference type="PANTHER" id="PTHR34319:SF6">
    <property type="entry name" value="MAJOR EXPORTED PROTEIN"/>
    <property type="match status" value="1"/>
</dbReference>
<organism evidence="1 2">
    <name type="scientific">Raoultella terrigena</name>
    <name type="common">Klebsiella terrigena</name>
    <dbReference type="NCBI Taxonomy" id="577"/>
    <lineage>
        <taxon>Bacteria</taxon>
        <taxon>Pseudomonadati</taxon>
        <taxon>Pseudomonadota</taxon>
        <taxon>Gammaproteobacteria</taxon>
        <taxon>Enterobacterales</taxon>
        <taxon>Enterobacteriaceae</taxon>
        <taxon>Klebsiella/Raoultella group</taxon>
        <taxon>Raoultella</taxon>
    </lineage>
</organism>